<keyword evidence="3" id="KW-1185">Reference proteome</keyword>
<keyword evidence="1" id="KW-0472">Membrane</keyword>
<dbReference type="EMBL" id="LRVM01000010">
    <property type="protein sequence ID" value="KXL52163.1"/>
    <property type="molecule type" value="Genomic_DNA"/>
</dbReference>
<evidence type="ECO:0008006" key="4">
    <source>
        <dbReference type="Google" id="ProtNLM"/>
    </source>
</evidence>
<keyword evidence="1" id="KW-0812">Transmembrane</keyword>
<keyword evidence="1" id="KW-1133">Transmembrane helix</keyword>
<organism evidence="2 3">
    <name type="scientific">Anaerotignum neopropionicum</name>
    <dbReference type="NCBI Taxonomy" id="36847"/>
    <lineage>
        <taxon>Bacteria</taxon>
        <taxon>Bacillati</taxon>
        <taxon>Bacillota</taxon>
        <taxon>Clostridia</taxon>
        <taxon>Lachnospirales</taxon>
        <taxon>Anaerotignaceae</taxon>
        <taxon>Anaerotignum</taxon>
    </lineage>
</organism>
<dbReference type="STRING" id="36847.CLNEO_25120"/>
<dbReference type="RefSeq" id="WP_066089757.1">
    <property type="nucleotide sequence ID" value="NZ_LRVM01000010.1"/>
</dbReference>
<protein>
    <recommendedName>
        <fullName evidence="4">LemA family protein</fullName>
    </recommendedName>
</protein>
<sequence>MTTVIASFIAIVSTTALIAQWFWLIWRELNTKQKAVNAAKCQLSASRQEYLRLRDGPEEEQARGILERSQSIYKQSVRLYNDTLQKSLHIVPAFFLGFRRKFDDIEKPIK</sequence>
<name>A0A136WCC5_9FIRM</name>
<feature type="transmembrane region" description="Helical" evidence="1">
    <location>
        <begin position="6"/>
        <end position="26"/>
    </location>
</feature>
<gene>
    <name evidence="2" type="ORF">CLNEO_25120</name>
</gene>
<dbReference type="AlphaFoldDB" id="A0A136WCC5"/>
<reference evidence="2 3" key="1">
    <citation type="submission" date="2016-01" db="EMBL/GenBank/DDBJ databases">
        <title>Genome sequence of Clostridium neopropionicum X4, DSM-3847.</title>
        <authorList>
            <person name="Poehlein A."/>
            <person name="Beck M.H."/>
            <person name="Bengelsdorf F.R."/>
            <person name="Daniel R."/>
            <person name="Duerre P."/>
        </authorList>
    </citation>
    <scope>NUCLEOTIDE SEQUENCE [LARGE SCALE GENOMIC DNA]</scope>
    <source>
        <strain evidence="2 3">DSM-3847</strain>
    </source>
</reference>
<evidence type="ECO:0000313" key="2">
    <source>
        <dbReference type="EMBL" id="KXL52163.1"/>
    </source>
</evidence>
<dbReference type="Proteomes" id="UP000070539">
    <property type="component" value="Unassembled WGS sequence"/>
</dbReference>
<evidence type="ECO:0000313" key="3">
    <source>
        <dbReference type="Proteomes" id="UP000070539"/>
    </source>
</evidence>
<evidence type="ECO:0000256" key="1">
    <source>
        <dbReference type="SAM" id="Phobius"/>
    </source>
</evidence>
<comment type="caution">
    <text evidence="2">The sequence shown here is derived from an EMBL/GenBank/DDBJ whole genome shotgun (WGS) entry which is preliminary data.</text>
</comment>
<proteinExistence type="predicted"/>
<accession>A0A136WCC5</accession>